<dbReference type="InterPro" id="IPR001087">
    <property type="entry name" value="GDSL"/>
</dbReference>
<keyword evidence="2" id="KW-0732">Signal</keyword>
<evidence type="ECO:0000256" key="2">
    <source>
        <dbReference type="ARBA" id="ARBA00022729"/>
    </source>
</evidence>
<keyword evidence="5" id="KW-1185">Reference proteome</keyword>
<sequence>MAFNSSFFHGFIYILVALFLFIGPIIGCVEYSRKPHASLFVFGDSILDPGNNNYINTTTDFQSNWWPYGESFFKYPTGRPCDGRLISDFIAEYATLPLIPSYFQIGREGFFHGVNFASSLSGCLVETNRGHEIHTLRRRSKKWSLGQSKPPYSITRHNWEKLIRN</sequence>
<protein>
    <submittedName>
        <fullName evidence="4">GDSL esterase lipase</fullName>
    </submittedName>
</protein>
<evidence type="ECO:0000256" key="1">
    <source>
        <dbReference type="ARBA" id="ARBA00008668"/>
    </source>
</evidence>
<dbReference type="Proteomes" id="UP000823775">
    <property type="component" value="Unassembled WGS sequence"/>
</dbReference>
<dbReference type="EMBL" id="JACEIK010002150">
    <property type="protein sequence ID" value="MCD9559434.1"/>
    <property type="molecule type" value="Genomic_DNA"/>
</dbReference>
<dbReference type="InterPro" id="IPR044552">
    <property type="entry name" value="GLIP1-5/GLL25"/>
</dbReference>
<accession>A0ABS8UKM2</accession>
<organism evidence="4 5">
    <name type="scientific">Datura stramonium</name>
    <name type="common">Jimsonweed</name>
    <name type="synonym">Common thornapple</name>
    <dbReference type="NCBI Taxonomy" id="4076"/>
    <lineage>
        <taxon>Eukaryota</taxon>
        <taxon>Viridiplantae</taxon>
        <taxon>Streptophyta</taxon>
        <taxon>Embryophyta</taxon>
        <taxon>Tracheophyta</taxon>
        <taxon>Spermatophyta</taxon>
        <taxon>Magnoliopsida</taxon>
        <taxon>eudicotyledons</taxon>
        <taxon>Gunneridae</taxon>
        <taxon>Pentapetalae</taxon>
        <taxon>asterids</taxon>
        <taxon>lamiids</taxon>
        <taxon>Solanales</taxon>
        <taxon>Solanaceae</taxon>
        <taxon>Solanoideae</taxon>
        <taxon>Datureae</taxon>
        <taxon>Datura</taxon>
    </lineage>
</organism>
<dbReference type="PANTHER" id="PTHR45966:SF32">
    <property type="entry name" value="GDSL ESTERASE_LIPASE 2-LIKE"/>
    <property type="match status" value="1"/>
</dbReference>
<evidence type="ECO:0000256" key="3">
    <source>
        <dbReference type="SAM" id="Phobius"/>
    </source>
</evidence>
<comment type="caution">
    <text evidence="4">The sequence shown here is derived from an EMBL/GenBank/DDBJ whole genome shotgun (WGS) entry which is preliminary data.</text>
</comment>
<dbReference type="Pfam" id="PF00657">
    <property type="entry name" value="Lipase_GDSL"/>
    <property type="match status" value="1"/>
</dbReference>
<gene>
    <name evidence="4" type="primary">GLIP3_3</name>
    <name evidence="4" type="ORF">HAX54_017391</name>
</gene>
<dbReference type="Gene3D" id="3.40.50.1110">
    <property type="entry name" value="SGNH hydrolase"/>
    <property type="match status" value="1"/>
</dbReference>
<keyword evidence="3" id="KW-0472">Membrane</keyword>
<dbReference type="InterPro" id="IPR036514">
    <property type="entry name" value="SGNH_hydro_sf"/>
</dbReference>
<reference evidence="4 5" key="1">
    <citation type="journal article" date="2021" name="BMC Genomics">
        <title>Datura genome reveals duplications of psychoactive alkaloid biosynthetic genes and high mutation rate following tissue culture.</title>
        <authorList>
            <person name="Rajewski A."/>
            <person name="Carter-House D."/>
            <person name="Stajich J."/>
            <person name="Litt A."/>
        </authorList>
    </citation>
    <scope>NUCLEOTIDE SEQUENCE [LARGE SCALE GENOMIC DNA]</scope>
    <source>
        <strain evidence="4">AR-01</strain>
    </source>
</reference>
<feature type="transmembrane region" description="Helical" evidence="3">
    <location>
        <begin position="6"/>
        <end position="29"/>
    </location>
</feature>
<proteinExistence type="inferred from homology"/>
<name>A0ABS8UKM2_DATST</name>
<evidence type="ECO:0000313" key="4">
    <source>
        <dbReference type="EMBL" id="MCD9559434.1"/>
    </source>
</evidence>
<comment type="similarity">
    <text evidence="1">Belongs to the 'GDSL' lipolytic enzyme family.</text>
</comment>
<keyword evidence="3" id="KW-0812">Transmembrane</keyword>
<evidence type="ECO:0000313" key="5">
    <source>
        <dbReference type="Proteomes" id="UP000823775"/>
    </source>
</evidence>
<dbReference type="PANTHER" id="PTHR45966">
    <property type="entry name" value="GDSL-LIKE LIPASE/ACYLHYDROLASE"/>
    <property type="match status" value="1"/>
</dbReference>
<keyword evidence="3" id="KW-1133">Transmembrane helix</keyword>